<gene>
    <name evidence="1" type="ORF">ENT17_05175</name>
</gene>
<dbReference type="InterPro" id="IPR029058">
    <property type="entry name" value="AB_hydrolase_fold"/>
</dbReference>
<dbReference type="Gene3D" id="3.40.50.1820">
    <property type="entry name" value="alpha/beta hydrolase"/>
    <property type="match status" value="1"/>
</dbReference>
<dbReference type="InterPro" id="IPR000801">
    <property type="entry name" value="Esterase-like"/>
</dbReference>
<dbReference type="InterPro" id="IPR050583">
    <property type="entry name" value="Mycobacterial_A85_antigen"/>
</dbReference>
<name>A0A7C4Q3I6_9CHLR</name>
<accession>A0A7C4Q3I6</accession>
<dbReference type="InterPro" id="IPR013783">
    <property type="entry name" value="Ig-like_fold"/>
</dbReference>
<dbReference type="SUPFAM" id="SSF53474">
    <property type="entry name" value="alpha/beta-Hydrolases"/>
    <property type="match status" value="1"/>
</dbReference>
<dbReference type="InterPro" id="IPR014756">
    <property type="entry name" value="Ig_E-set"/>
</dbReference>
<protein>
    <submittedName>
        <fullName evidence="1">Esterase family protein</fullName>
    </submittedName>
</protein>
<dbReference type="SUPFAM" id="SSF81296">
    <property type="entry name" value="E set domains"/>
    <property type="match status" value="1"/>
</dbReference>
<evidence type="ECO:0000313" key="1">
    <source>
        <dbReference type="EMBL" id="HGS86993.1"/>
    </source>
</evidence>
<dbReference type="PANTHER" id="PTHR48098:SF3">
    <property type="entry name" value="IRON(III) ENTEROBACTIN ESTERASE"/>
    <property type="match status" value="1"/>
</dbReference>
<dbReference type="EMBL" id="DSXR01000052">
    <property type="protein sequence ID" value="HGS86993.1"/>
    <property type="molecule type" value="Genomic_DNA"/>
</dbReference>
<proteinExistence type="predicted"/>
<dbReference type="Pfam" id="PF00756">
    <property type="entry name" value="Esterase"/>
    <property type="match status" value="1"/>
</dbReference>
<comment type="caution">
    <text evidence="1">The sequence shown here is derived from an EMBL/GenBank/DDBJ whole genome shotgun (WGS) entry which is preliminary data.</text>
</comment>
<organism evidence="1">
    <name type="scientific">Bellilinea caldifistulae</name>
    <dbReference type="NCBI Taxonomy" id="360411"/>
    <lineage>
        <taxon>Bacteria</taxon>
        <taxon>Bacillati</taxon>
        <taxon>Chloroflexota</taxon>
        <taxon>Anaerolineae</taxon>
        <taxon>Anaerolineales</taxon>
        <taxon>Anaerolineaceae</taxon>
        <taxon>Bellilinea</taxon>
    </lineage>
</organism>
<reference evidence="1" key="1">
    <citation type="journal article" date="2020" name="mSystems">
        <title>Genome- and Community-Level Interaction Insights into Carbon Utilization and Element Cycling Functions of Hydrothermarchaeota in Hydrothermal Sediment.</title>
        <authorList>
            <person name="Zhou Z."/>
            <person name="Liu Y."/>
            <person name="Xu W."/>
            <person name="Pan J."/>
            <person name="Luo Z.H."/>
            <person name="Li M."/>
        </authorList>
    </citation>
    <scope>NUCLEOTIDE SEQUENCE [LARGE SCALE GENOMIC DNA]</scope>
    <source>
        <strain evidence="1">SpSt-556</strain>
    </source>
</reference>
<dbReference type="Gene3D" id="2.60.40.10">
    <property type="entry name" value="Immunoglobulins"/>
    <property type="match status" value="1"/>
</dbReference>
<dbReference type="AlphaFoldDB" id="A0A7C4Q3I6"/>
<dbReference type="PANTHER" id="PTHR48098">
    <property type="entry name" value="ENTEROCHELIN ESTERASE-RELATED"/>
    <property type="match status" value="1"/>
</dbReference>
<sequence length="351" mass="40310">MENSEITDLIRSHLLESGNPVILNDKIYLCWVGDHPPSIISDLNCWDVEHPIQFELLENDLWIYSFELPWGSYIEYAFLRNNRRIHDPHNPHRTPNGMGKFNHFFTFPSSEMENFLPEEPPPLKGSLTSLRLPTNQLLAGKKRKVHFYQPPTKEPVPLMVMWDGKEYLERAFLPHLIEELVELGKIQPVALALIENGRRYRTMEYFCSEATLGFMQMAVIPAALQHLNILSPYDEKGSLAIGGASLGGLMAFYAALRLPQWFGKVLSQSGAFAIGDQKLVVWSLIEHQKTLPLKIWLDCGMFESLLETNRQMAALLDQKGYEFQYRESPSGHNYPAWRRLLPEALINLFGQ</sequence>